<dbReference type="AlphaFoldDB" id="A0AA37ST06"/>
<reference evidence="10" key="1">
    <citation type="journal article" date="2014" name="Int. J. Syst. Evol. Microbiol.">
        <title>Complete genome sequence of Corynebacterium casei LMG S-19264T (=DSM 44701T), isolated from a smear-ripened cheese.</title>
        <authorList>
            <consortium name="US DOE Joint Genome Institute (JGI-PGF)"/>
            <person name="Walter F."/>
            <person name="Albersmeier A."/>
            <person name="Kalinowski J."/>
            <person name="Ruckert C."/>
        </authorList>
    </citation>
    <scope>NUCLEOTIDE SEQUENCE</scope>
    <source>
        <strain evidence="10">NBRC 108769</strain>
    </source>
</reference>
<evidence type="ECO:0000256" key="7">
    <source>
        <dbReference type="RuleBase" id="RU003954"/>
    </source>
</evidence>
<dbReference type="FunFam" id="1.10.275.10:FF:000005">
    <property type="entry name" value="Histidine ammonia-lyase"/>
    <property type="match status" value="1"/>
</dbReference>
<keyword evidence="3 8" id="KW-0369">Histidine metabolism</keyword>
<dbReference type="GO" id="GO:0006548">
    <property type="term" value="P:L-histidine catabolic process"/>
    <property type="evidence" value="ECO:0007669"/>
    <property type="project" value="UniProtKB-UniRule"/>
</dbReference>
<dbReference type="EMBL" id="BSOH01000027">
    <property type="protein sequence ID" value="GLR19099.1"/>
    <property type="molecule type" value="Genomic_DNA"/>
</dbReference>
<dbReference type="InterPro" id="IPR001106">
    <property type="entry name" value="Aromatic_Lyase"/>
</dbReference>
<dbReference type="EC" id="4.3.1.3" evidence="2 6"/>
<comment type="caution">
    <text evidence="10">The sequence shown here is derived from an EMBL/GenBank/DDBJ whole genome shotgun (WGS) entry which is preliminary data.</text>
</comment>
<dbReference type="GO" id="GO:0004397">
    <property type="term" value="F:histidine ammonia-lyase activity"/>
    <property type="evidence" value="ECO:0007669"/>
    <property type="project" value="UniProtKB-UniRule"/>
</dbReference>
<dbReference type="GO" id="GO:0005737">
    <property type="term" value="C:cytoplasm"/>
    <property type="evidence" value="ECO:0007669"/>
    <property type="project" value="UniProtKB-SubCell"/>
</dbReference>
<comment type="catalytic activity">
    <reaction evidence="5 8">
        <text>L-histidine = trans-urocanate + NH4(+)</text>
        <dbReference type="Rhea" id="RHEA:21232"/>
        <dbReference type="ChEBI" id="CHEBI:17771"/>
        <dbReference type="ChEBI" id="CHEBI:28938"/>
        <dbReference type="ChEBI" id="CHEBI:57595"/>
        <dbReference type="EC" id="4.3.1.3"/>
    </reaction>
</comment>
<dbReference type="NCBIfam" id="NF006871">
    <property type="entry name" value="PRK09367.1"/>
    <property type="match status" value="1"/>
</dbReference>
<dbReference type="InterPro" id="IPR005921">
    <property type="entry name" value="HutH"/>
</dbReference>
<dbReference type="PROSITE" id="PS00488">
    <property type="entry name" value="PAL_HISTIDASE"/>
    <property type="match status" value="1"/>
</dbReference>
<evidence type="ECO:0000256" key="3">
    <source>
        <dbReference type="ARBA" id="ARBA00022808"/>
    </source>
</evidence>
<dbReference type="InterPro" id="IPR024083">
    <property type="entry name" value="Fumarase/histidase_N"/>
</dbReference>
<evidence type="ECO:0000256" key="6">
    <source>
        <dbReference type="NCBIfam" id="TIGR01225"/>
    </source>
</evidence>
<evidence type="ECO:0000256" key="5">
    <source>
        <dbReference type="ARBA" id="ARBA00049269"/>
    </source>
</evidence>
<dbReference type="Pfam" id="PF00221">
    <property type="entry name" value="Lyase_aromatic"/>
    <property type="match status" value="1"/>
</dbReference>
<protein>
    <recommendedName>
        <fullName evidence="2 6">Histidine ammonia-lyase</fullName>
        <ecNumber evidence="2 6">4.3.1.3</ecNumber>
    </recommendedName>
</protein>
<comment type="subcellular location">
    <subcellularLocation>
        <location evidence="9">Cytoplasm</location>
    </subcellularLocation>
</comment>
<dbReference type="CDD" id="cd00332">
    <property type="entry name" value="PAL-HAL"/>
    <property type="match status" value="1"/>
</dbReference>
<sequence length="498" mass="54624">MEFNYGIDHLTVDKVIDLANGKLKGVLTPETIERVNACRVKLETLAESGRAVYGINTGFGPLCDTLISREQTSKLQENLLITHAVGVGNPIDRKLSKIMMICKVHALCQGYSGIRLSVIERILYFIDHDLIPMVPEQGSVGASGDLAPLSHLFLSLIGEGEFWKGDSLIPVSEGLAEHHLEPISLHAKEGLALINGTQFILAHAVVGLYKMDYLLDLADVAGAMSLEGFQGSADPFKARLHEIRPFVGCIQVAKRMRRLVEGSENLKSHEGCERVQDPYSLRCIPQVHGASRNAFNHLKEMTEIELNSVTDNPIVLSEDEAISGGNFHGQPLAMVLDYAAIAASELGNISDRRCYLLLEGKYGLPRLLTLNGGLNSGLMIPQYTTAALASENKSLCFPASADSIPTSLGQEDHVSMGSISGRKFNQILGNIEKILAIELMYGAQAIEFRRPNQCSDIIEENHKLIRQHVSKLEADRKLKDDINRLIELVKNRAFAVAI</sequence>
<dbReference type="Gene3D" id="1.10.275.10">
    <property type="entry name" value="Fumarase/aspartase (N-terminal domain)"/>
    <property type="match status" value="1"/>
</dbReference>
<dbReference type="Proteomes" id="UP001156666">
    <property type="component" value="Unassembled WGS sequence"/>
</dbReference>
<comment type="similarity">
    <text evidence="7">Belongs to the PAL/histidase family.</text>
</comment>
<organism evidence="10 11">
    <name type="scientific">Portibacter lacus</name>
    <dbReference type="NCBI Taxonomy" id="1099794"/>
    <lineage>
        <taxon>Bacteria</taxon>
        <taxon>Pseudomonadati</taxon>
        <taxon>Bacteroidota</taxon>
        <taxon>Saprospiria</taxon>
        <taxon>Saprospirales</taxon>
        <taxon>Haliscomenobacteraceae</taxon>
        <taxon>Portibacter</taxon>
    </lineage>
</organism>
<evidence type="ECO:0000256" key="9">
    <source>
        <dbReference type="RuleBase" id="RU004480"/>
    </source>
</evidence>
<keyword evidence="11" id="KW-1185">Reference proteome</keyword>
<evidence type="ECO:0000313" key="10">
    <source>
        <dbReference type="EMBL" id="GLR19099.1"/>
    </source>
</evidence>
<proteinExistence type="inferred from homology"/>
<evidence type="ECO:0000256" key="4">
    <source>
        <dbReference type="ARBA" id="ARBA00023239"/>
    </source>
</evidence>
<gene>
    <name evidence="10" type="primary">hutH</name>
    <name evidence="10" type="ORF">GCM10007940_37150</name>
</gene>
<dbReference type="SUPFAM" id="SSF48557">
    <property type="entry name" value="L-aspartase-like"/>
    <property type="match status" value="1"/>
</dbReference>
<dbReference type="NCBIfam" id="TIGR01225">
    <property type="entry name" value="hutH"/>
    <property type="match status" value="1"/>
</dbReference>
<dbReference type="InterPro" id="IPR022313">
    <property type="entry name" value="Phe/His_NH3-lyase_AS"/>
</dbReference>
<keyword evidence="4 7" id="KW-0456">Lyase</keyword>
<dbReference type="InterPro" id="IPR008948">
    <property type="entry name" value="L-Aspartase-like"/>
</dbReference>
<evidence type="ECO:0000256" key="2">
    <source>
        <dbReference type="ARBA" id="ARBA00012994"/>
    </source>
</evidence>
<name>A0AA37ST06_9BACT</name>
<dbReference type="Gene3D" id="1.20.200.10">
    <property type="entry name" value="Fumarase/aspartase (Central domain)"/>
    <property type="match status" value="1"/>
</dbReference>
<comment type="pathway">
    <text evidence="1 8">Amino-acid degradation; L-histidine degradation into L-glutamate; N-formimidoyl-L-glutamate from L-histidine: step 1/3.</text>
</comment>
<reference evidence="10" key="2">
    <citation type="submission" date="2023-01" db="EMBL/GenBank/DDBJ databases">
        <title>Draft genome sequence of Portibacter lacus strain NBRC 108769.</title>
        <authorList>
            <person name="Sun Q."/>
            <person name="Mori K."/>
        </authorList>
    </citation>
    <scope>NUCLEOTIDE SEQUENCE</scope>
    <source>
        <strain evidence="10">NBRC 108769</strain>
    </source>
</reference>
<dbReference type="PANTHER" id="PTHR10362">
    <property type="entry name" value="HISTIDINE AMMONIA-LYASE"/>
    <property type="match status" value="1"/>
</dbReference>
<dbReference type="RefSeq" id="WP_235292255.1">
    <property type="nucleotide sequence ID" value="NZ_BSOH01000027.1"/>
</dbReference>
<evidence type="ECO:0000313" key="11">
    <source>
        <dbReference type="Proteomes" id="UP001156666"/>
    </source>
</evidence>
<accession>A0AA37ST06</accession>
<evidence type="ECO:0000256" key="1">
    <source>
        <dbReference type="ARBA" id="ARBA00005113"/>
    </source>
</evidence>
<dbReference type="FunFam" id="1.20.200.10:FF:000003">
    <property type="entry name" value="Histidine ammonia-lyase"/>
    <property type="match status" value="1"/>
</dbReference>
<evidence type="ECO:0000256" key="8">
    <source>
        <dbReference type="RuleBase" id="RU004479"/>
    </source>
</evidence>